<dbReference type="EMBL" id="SOCA01000021">
    <property type="protein sequence ID" value="TDU62486.1"/>
    <property type="molecule type" value="Genomic_DNA"/>
</dbReference>
<feature type="compositionally biased region" description="Low complexity" evidence="1">
    <location>
        <begin position="141"/>
        <end position="154"/>
    </location>
</feature>
<dbReference type="AlphaFoldDB" id="A0A4R7RJL3"/>
<evidence type="ECO:0000256" key="1">
    <source>
        <dbReference type="SAM" id="MobiDB-lite"/>
    </source>
</evidence>
<gene>
    <name evidence="3" type="ORF">EI77_04710</name>
</gene>
<evidence type="ECO:0000313" key="3">
    <source>
        <dbReference type="EMBL" id="TDU62486.1"/>
    </source>
</evidence>
<dbReference type="PROSITE" id="PS00018">
    <property type="entry name" value="EF_HAND_1"/>
    <property type="match status" value="1"/>
</dbReference>
<proteinExistence type="predicted"/>
<comment type="caution">
    <text evidence="3">The sequence shown here is derived from an EMBL/GenBank/DDBJ whole genome shotgun (WGS) entry which is preliminary data.</text>
</comment>
<dbReference type="Proteomes" id="UP000295662">
    <property type="component" value="Unassembled WGS sequence"/>
</dbReference>
<name>A0A4R7RJL3_9BACT</name>
<evidence type="ECO:0008006" key="5">
    <source>
        <dbReference type="Google" id="ProtNLM"/>
    </source>
</evidence>
<dbReference type="RefSeq" id="WP_133797644.1">
    <property type="nucleotide sequence ID" value="NZ_SOCA01000021.1"/>
</dbReference>
<reference evidence="3 4" key="1">
    <citation type="submission" date="2019-03" db="EMBL/GenBank/DDBJ databases">
        <title>Genomic Encyclopedia of Archaeal and Bacterial Type Strains, Phase II (KMG-II): from individual species to whole genera.</title>
        <authorList>
            <person name="Goeker M."/>
        </authorList>
    </citation>
    <scope>NUCLEOTIDE SEQUENCE [LARGE SCALE GENOMIC DNA]</scope>
    <source>
        <strain evidence="3 4">ATCC 25309</strain>
    </source>
</reference>
<feature type="chain" id="PRO_5020957610" description="EF hand domain-containing protein" evidence="2">
    <location>
        <begin position="23"/>
        <end position="204"/>
    </location>
</feature>
<feature type="region of interest" description="Disordered" evidence="1">
    <location>
        <begin position="22"/>
        <end position="41"/>
    </location>
</feature>
<evidence type="ECO:0000313" key="4">
    <source>
        <dbReference type="Proteomes" id="UP000295662"/>
    </source>
</evidence>
<evidence type="ECO:0000256" key="2">
    <source>
        <dbReference type="SAM" id="SignalP"/>
    </source>
</evidence>
<organism evidence="3 4">
    <name type="scientific">Prosthecobacter fusiformis</name>
    <dbReference type="NCBI Taxonomy" id="48464"/>
    <lineage>
        <taxon>Bacteria</taxon>
        <taxon>Pseudomonadati</taxon>
        <taxon>Verrucomicrobiota</taxon>
        <taxon>Verrucomicrobiia</taxon>
        <taxon>Verrucomicrobiales</taxon>
        <taxon>Verrucomicrobiaceae</taxon>
        <taxon>Prosthecobacter</taxon>
    </lineage>
</organism>
<accession>A0A4R7RJL3</accession>
<feature type="region of interest" description="Disordered" evidence="1">
    <location>
        <begin position="120"/>
        <end position="204"/>
    </location>
</feature>
<keyword evidence="2" id="KW-0732">Signal</keyword>
<feature type="signal peptide" evidence="2">
    <location>
        <begin position="1"/>
        <end position="22"/>
    </location>
</feature>
<dbReference type="InterPro" id="IPR018247">
    <property type="entry name" value="EF_Hand_1_Ca_BS"/>
</dbReference>
<protein>
    <recommendedName>
        <fullName evidence="5">EF hand domain-containing protein</fullName>
    </recommendedName>
</protein>
<keyword evidence="4" id="KW-1185">Reference proteome</keyword>
<sequence>MKSVILHTTLFLAFTALTEVRAAEETPDENKDTNRRHMKGNHEREANAKTALNFVASQIATNPQGLFTRLDHDENGSLSLEEFKRMVNIGSQGAASIEGTKGTTASGAAGSTGITGATAVSGQAMPGQTPVAYGQKADVTGQQPAPGQQPNNKPVDAAAAGQQPMPSAAKPANEVSGQDPKPAPGQMPAAGDEAPDSPTTKNPQ</sequence>